<feature type="coiled-coil region" evidence="1">
    <location>
        <begin position="158"/>
        <end position="185"/>
    </location>
</feature>
<keyword evidence="1" id="KW-0175">Coiled coil</keyword>
<sequence>MKHRPRDLVRTGSIFAQKTILVAQVYAPSLIIDAAPLGLNQFGIVSDFNILIYALLPNPLYKQKKHYKISTSKNIIQSDEFEYLPLCAVLSANIRTTRHYSFILRCNAGLNSIFSGLQHGFIQKMYRNLELMKQSNMSITAPLVDPSDLKQYQNNQNKQNSDERIDQQIQKYEQAETEDNDLYAEDLENDYYLHMNNPKQSIIELLSLSKKESMQCLPQIPSFTMISKSGAILRCVPSNYEKIPINDIFNVMHIYALIDQNFGDIWKQPQIQIFNDYWRVEEQTFRLTVIEKAIREYVATGRIARRPPNSLSQYLPPMYFLRGGSRYLEFHPIQFLQVLQIGGF</sequence>
<proteinExistence type="predicted"/>
<evidence type="ECO:0000313" key="2">
    <source>
        <dbReference type="EMBL" id="KAA6396965.1"/>
    </source>
</evidence>
<organism evidence="2 3">
    <name type="scientific">Streblomastix strix</name>
    <dbReference type="NCBI Taxonomy" id="222440"/>
    <lineage>
        <taxon>Eukaryota</taxon>
        <taxon>Metamonada</taxon>
        <taxon>Preaxostyla</taxon>
        <taxon>Oxymonadida</taxon>
        <taxon>Streblomastigidae</taxon>
        <taxon>Streblomastix</taxon>
    </lineage>
</organism>
<protein>
    <submittedName>
        <fullName evidence="2">Uncharacterized protein</fullName>
    </submittedName>
</protein>
<reference evidence="2 3" key="1">
    <citation type="submission" date="2019-03" db="EMBL/GenBank/DDBJ databases">
        <title>Single cell metagenomics reveals metabolic interactions within the superorganism composed of flagellate Streblomastix strix and complex community of Bacteroidetes bacteria on its surface.</title>
        <authorList>
            <person name="Treitli S.C."/>
            <person name="Kolisko M."/>
            <person name="Husnik F."/>
            <person name="Keeling P."/>
            <person name="Hampl V."/>
        </authorList>
    </citation>
    <scope>NUCLEOTIDE SEQUENCE [LARGE SCALE GENOMIC DNA]</scope>
    <source>
        <strain evidence="2">ST1C</strain>
    </source>
</reference>
<dbReference type="Proteomes" id="UP000324800">
    <property type="component" value="Unassembled WGS sequence"/>
</dbReference>
<dbReference type="EMBL" id="SNRW01001296">
    <property type="protein sequence ID" value="KAA6396965.1"/>
    <property type="molecule type" value="Genomic_DNA"/>
</dbReference>
<evidence type="ECO:0000313" key="3">
    <source>
        <dbReference type="Proteomes" id="UP000324800"/>
    </source>
</evidence>
<gene>
    <name evidence="2" type="ORF">EZS28_007507</name>
</gene>
<comment type="caution">
    <text evidence="2">The sequence shown here is derived from an EMBL/GenBank/DDBJ whole genome shotgun (WGS) entry which is preliminary data.</text>
</comment>
<accession>A0A5J4WRE9</accession>
<dbReference type="AlphaFoldDB" id="A0A5J4WRE9"/>
<evidence type="ECO:0000256" key="1">
    <source>
        <dbReference type="SAM" id="Coils"/>
    </source>
</evidence>
<name>A0A5J4WRE9_9EUKA</name>